<dbReference type="Proteomes" id="UP000095552">
    <property type="component" value="Unassembled WGS sequence"/>
</dbReference>
<dbReference type="Gene3D" id="1.20.120.450">
    <property type="entry name" value="dinb family like domain"/>
    <property type="match status" value="1"/>
</dbReference>
<dbReference type="STRING" id="1563681.BFP71_12495"/>
<gene>
    <name evidence="1" type="ORF">BFP71_12495</name>
</gene>
<dbReference type="InterPro" id="IPR034660">
    <property type="entry name" value="DinB/YfiT-like"/>
</dbReference>
<protein>
    <recommendedName>
        <fullName evidence="3">DUF1572 domain-containing protein</fullName>
    </recommendedName>
</protein>
<dbReference type="Pfam" id="PF07609">
    <property type="entry name" value="DUF1572"/>
    <property type="match status" value="1"/>
</dbReference>
<dbReference type="AlphaFoldDB" id="A0A1E5SYV7"/>
<sequence length="184" mass="21264">MPVSDLETVKKQFEYYKSLGEKTFAQLKDEDLFYEHNEHSNSIAVTVNHLSGNMLSRWTNFLTTDGEKEWRNRDREFESIIKDREQLLEAWNKGWDCVFTALDSVNEANYDTTVYIRNQAHSIMDAALRQLAHYAYHIGQIVYVGRMLTEDWSSLSIPKGGSAGFNQTKFSKGKHGGHFTDDIK</sequence>
<evidence type="ECO:0000313" key="1">
    <source>
        <dbReference type="EMBL" id="OEK04296.1"/>
    </source>
</evidence>
<accession>A0A1E5SYV7</accession>
<dbReference type="RefSeq" id="WP_069835801.1">
    <property type="nucleotide sequence ID" value="NZ_MDGQ01000005.1"/>
</dbReference>
<dbReference type="InterPro" id="IPR011466">
    <property type="entry name" value="DUF1572"/>
</dbReference>
<name>A0A1E5SYV7_9BACT</name>
<dbReference type="SUPFAM" id="SSF109854">
    <property type="entry name" value="DinB/YfiT-like putative metalloenzymes"/>
    <property type="match status" value="1"/>
</dbReference>
<comment type="caution">
    <text evidence="1">The sequence shown here is derived from an EMBL/GenBank/DDBJ whole genome shotgun (WGS) entry which is preliminary data.</text>
</comment>
<dbReference type="EMBL" id="MDGQ01000005">
    <property type="protein sequence ID" value="OEK04296.1"/>
    <property type="molecule type" value="Genomic_DNA"/>
</dbReference>
<proteinExistence type="predicted"/>
<keyword evidence="2" id="KW-1185">Reference proteome</keyword>
<reference evidence="1 2" key="1">
    <citation type="submission" date="2016-08" db="EMBL/GenBank/DDBJ databases">
        <title>Draft genome of Fabibacter sp. strain SK-8.</title>
        <authorList>
            <person name="Wong S.-K."/>
            <person name="Hamasaki K."/>
            <person name="Yoshizawa S."/>
        </authorList>
    </citation>
    <scope>NUCLEOTIDE SEQUENCE [LARGE SCALE GENOMIC DNA]</scope>
    <source>
        <strain evidence="1 2">SK-8</strain>
    </source>
</reference>
<dbReference type="OrthoDB" id="68731at2"/>
<evidence type="ECO:0000313" key="2">
    <source>
        <dbReference type="Proteomes" id="UP000095552"/>
    </source>
</evidence>
<evidence type="ECO:0008006" key="3">
    <source>
        <dbReference type="Google" id="ProtNLM"/>
    </source>
</evidence>
<organism evidence="1 2">
    <name type="scientific">Roseivirga misakiensis</name>
    <dbReference type="NCBI Taxonomy" id="1563681"/>
    <lineage>
        <taxon>Bacteria</taxon>
        <taxon>Pseudomonadati</taxon>
        <taxon>Bacteroidota</taxon>
        <taxon>Cytophagia</taxon>
        <taxon>Cytophagales</taxon>
        <taxon>Roseivirgaceae</taxon>
        <taxon>Roseivirga</taxon>
    </lineage>
</organism>